<comment type="pathway">
    <text evidence="1 9">Cell wall biogenesis; peptidoglycan biosynthesis.</text>
</comment>
<dbReference type="AlphaFoldDB" id="W7YSP9"/>
<dbReference type="GO" id="GO:0016740">
    <property type="term" value="F:transferase activity"/>
    <property type="evidence" value="ECO:0007669"/>
    <property type="project" value="UniProtKB-KW"/>
</dbReference>
<evidence type="ECO:0000256" key="8">
    <source>
        <dbReference type="ARBA" id="ARBA00060592"/>
    </source>
</evidence>
<dbReference type="CDD" id="cd16913">
    <property type="entry name" value="YkuD_like"/>
    <property type="match status" value="1"/>
</dbReference>
<dbReference type="InterPro" id="IPR038063">
    <property type="entry name" value="Transpep_catalytic_dom"/>
</dbReference>
<dbReference type="Pfam" id="PF03734">
    <property type="entry name" value="YkuD"/>
    <property type="match status" value="1"/>
</dbReference>
<dbReference type="SUPFAM" id="SSF55383">
    <property type="entry name" value="Copper amine oxidase, domain N"/>
    <property type="match status" value="1"/>
</dbReference>
<sequence length="270" mass="29879">MDAKETDNDLIIVNKKTNKLAFFQDGILVKEFSVATGKTPGLTPEGTFKIANKIKNRPYYKDKIPGGDPKNPLGDRWIGLDVNGTRGSTYAIHGNSNKNSIGKYVSAGCIRMYNDDVHWLFANVQLNTTAIITTSKLSMKEIAAKHGYVLGTQEFDGKIVFNNQAVKLEENMIMINSHIYIPLRACFELLGGEVLWNNKKATVTVNIGDRTITHHALSKKATINGKIVDMTASQYRGNSLMLPLRNVAELTGYKVQWNSINNSVNISSAK</sequence>
<dbReference type="Gene3D" id="3.30.457.10">
    <property type="entry name" value="Copper amine oxidase-like, N-terminal domain"/>
    <property type="match status" value="1"/>
</dbReference>
<dbReference type="eggNOG" id="COG1376">
    <property type="taxonomic scope" value="Bacteria"/>
</dbReference>
<evidence type="ECO:0000256" key="1">
    <source>
        <dbReference type="ARBA" id="ARBA00004752"/>
    </source>
</evidence>
<dbReference type="FunFam" id="2.40.440.10:FF:000003">
    <property type="entry name" value="L,D-transpeptidase YciB"/>
    <property type="match status" value="1"/>
</dbReference>
<dbReference type="PROSITE" id="PS52029">
    <property type="entry name" value="LD_TPASE"/>
    <property type="match status" value="1"/>
</dbReference>
<evidence type="ECO:0000256" key="7">
    <source>
        <dbReference type="ARBA" id="ARBA00023316"/>
    </source>
</evidence>
<dbReference type="SUPFAM" id="SSF141523">
    <property type="entry name" value="L,D-transpeptidase catalytic domain-like"/>
    <property type="match status" value="1"/>
</dbReference>
<dbReference type="Gene3D" id="2.40.440.10">
    <property type="entry name" value="L,D-transpeptidase catalytic domain-like"/>
    <property type="match status" value="1"/>
</dbReference>
<dbReference type="Proteomes" id="UP000019364">
    <property type="component" value="Unassembled WGS sequence"/>
</dbReference>
<comment type="similarity">
    <text evidence="2">Belongs to the YkuD family.</text>
</comment>
<dbReference type="GO" id="GO:0071555">
    <property type="term" value="P:cell wall organization"/>
    <property type="evidence" value="ECO:0007669"/>
    <property type="project" value="UniProtKB-UniRule"/>
</dbReference>
<evidence type="ECO:0000256" key="2">
    <source>
        <dbReference type="ARBA" id="ARBA00005992"/>
    </source>
</evidence>
<keyword evidence="5 9" id="KW-0133">Cell shape</keyword>
<keyword evidence="4" id="KW-0378">Hydrolase</keyword>
<dbReference type="EMBL" id="BAVZ01000004">
    <property type="protein sequence ID" value="GAF07656.1"/>
    <property type="molecule type" value="Genomic_DNA"/>
</dbReference>
<evidence type="ECO:0000256" key="4">
    <source>
        <dbReference type="ARBA" id="ARBA00022801"/>
    </source>
</evidence>
<reference evidence="11 12" key="1">
    <citation type="journal article" date="2014" name="Genome Announc.">
        <title>Draft Genome Sequence of Paenibacillus pini JCM 16418T, Isolated from the Rhizosphere of Pine Tree.</title>
        <authorList>
            <person name="Yuki M."/>
            <person name="Oshima K."/>
            <person name="Suda W."/>
            <person name="Oshida Y."/>
            <person name="Kitamura K."/>
            <person name="Iida Y."/>
            <person name="Hattori M."/>
            <person name="Ohkuma M."/>
        </authorList>
    </citation>
    <scope>NUCLEOTIDE SEQUENCE [LARGE SCALE GENOMIC DNA]</scope>
    <source>
        <strain evidence="11 12">JCM 16418</strain>
    </source>
</reference>
<comment type="caution">
    <text evidence="11">The sequence shown here is derived from an EMBL/GenBank/DDBJ whole genome shotgun (WGS) entry which is preliminary data.</text>
</comment>
<dbReference type="InterPro" id="IPR036582">
    <property type="entry name" value="Mao_N_sf"/>
</dbReference>
<evidence type="ECO:0000313" key="12">
    <source>
        <dbReference type="Proteomes" id="UP000019364"/>
    </source>
</evidence>
<dbReference type="GO" id="GO:0071972">
    <property type="term" value="F:peptidoglycan L,D-transpeptidase activity"/>
    <property type="evidence" value="ECO:0007669"/>
    <property type="project" value="TreeGrafter"/>
</dbReference>
<dbReference type="Pfam" id="PF07833">
    <property type="entry name" value="Cu_amine_oxidN1"/>
    <property type="match status" value="1"/>
</dbReference>
<dbReference type="InterPro" id="IPR005490">
    <property type="entry name" value="LD_TPept_cat_dom"/>
</dbReference>
<organism evidence="11 12">
    <name type="scientific">Paenibacillus pini JCM 16418</name>
    <dbReference type="NCBI Taxonomy" id="1236976"/>
    <lineage>
        <taxon>Bacteria</taxon>
        <taxon>Bacillati</taxon>
        <taxon>Bacillota</taxon>
        <taxon>Bacilli</taxon>
        <taxon>Bacillales</taxon>
        <taxon>Paenibacillaceae</taxon>
        <taxon>Paenibacillus</taxon>
    </lineage>
</organism>
<keyword evidence="3" id="KW-0808">Transferase</keyword>
<evidence type="ECO:0000256" key="9">
    <source>
        <dbReference type="PROSITE-ProRule" id="PRU01373"/>
    </source>
</evidence>
<dbReference type="GO" id="GO:0018104">
    <property type="term" value="P:peptidoglycan-protein cross-linking"/>
    <property type="evidence" value="ECO:0007669"/>
    <property type="project" value="TreeGrafter"/>
</dbReference>
<feature type="domain" description="L,D-TPase catalytic" evidence="10">
    <location>
        <begin position="9"/>
        <end position="133"/>
    </location>
</feature>
<evidence type="ECO:0000259" key="10">
    <source>
        <dbReference type="PROSITE" id="PS52029"/>
    </source>
</evidence>
<keyword evidence="12" id="KW-1185">Reference proteome</keyword>
<dbReference type="UniPathway" id="UPA00219"/>
<comment type="pathway">
    <text evidence="8">Glycan biosynthesis.</text>
</comment>
<keyword evidence="7 9" id="KW-0961">Cell wall biogenesis/degradation</keyword>
<name>W7YSP9_9BACL</name>
<evidence type="ECO:0000313" key="11">
    <source>
        <dbReference type="EMBL" id="GAF07656.1"/>
    </source>
</evidence>
<feature type="active site" description="Proton donor/acceptor" evidence="9">
    <location>
        <position position="93"/>
    </location>
</feature>
<dbReference type="InterPro" id="IPR050979">
    <property type="entry name" value="LD-transpeptidase"/>
</dbReference>
<feature type="active site" description="Nucleophile" evidence="9">
    <location>
        <position position="109"/>
    </location>
</feature>
<accession>W7YSP9</accession>
<keyword evidence="6 9" id="KW-0573">Peptidoglycan synthesis</keyword>
<dbReference type="PANTHER" id="PTHR30582:SF4">
    <property type="entry name" value="L,D-TRANSPEPTIDASE YQJB-RELATED"/>
    <property type="match status" value="1"/>
</dbReference>
<evidence type="ECO:0000256" key="5">
    <source>
        <dbReference type="ARBA" id="ARBA00022960"/>
    </source>
</evidence>
<evidence type="ECO:0000256" key="3">
    <source>
        <dbReference type="ARBA" id="ARBA00022679"/>
    </source>
</evidence>
<dbReference type="PANTHER" id="PTHR30582">
    <property type="entry name" value="L,D-TRANSPEPTIDASE"/>
    <property type="match status" value="1"/>
</dbReference>
<dbReference type="GO" id="GO:0008360">
    <property type="term" value="P:regulation of cell shape"/>
    <property type="evidence" value="ECO:0007669"/>
    <property type="project" value="UniProtKB-UniRule"/>
</dbReference>
<gene>
    <name evidence="11" type="ORF">JCM16418_1684</name>
</gene>
<evidence type="ECO:0000256" key="6">
    <source>
        <dbReference type="ARBA" id="ARBA00022984"/>
    </source>
</evidence>
<dbReference type="InterPro" id="IPR012854">
    <property type="entry name" value="Cu_amine_oxidase-like_N"/>
</dbReference>
<proteinExistence type="inferred from homology"/>
<dbReference type="GO" id="GO:0005576">
    <property type="term" value="C:extracellular region"/>
    <property type="evidence" value="ECO:0007669"/>
    <property type="project" value="TreeGrafter"/>
</dbReference>
<protein>
    <submittedName>
        <fullName evidence="11">Protein erfK/srfK</fullName>
    </submittedName>
</protein>
<dbReference type="STRING" id="1236976.JCM16418_1684"/>